<feature type="compositionally biased region" description="Basic and acidic residues" evidence="2">
    <location>
        <begin position="84"/>
        <end position="96"/>
    </location>
</feature>
<proteinExistence type="predicted"/>
<sequence>MPKQVEVRSQVTSKNEPVVTGEKPESTMDPMKPFAIPGNINMTSEQLLQLQRSIGNRAVSQLIQQSVQHPGRTNPRETPVQLRSEPEPIKHEEQSAKENAAGLPDSLKIGLENMSGMDLSDVRVHRNSSKPEQVGAHAYAQGSDIYLAPGQEKHLPHEGWHIVQQKQGRVKSTRTLISGVNVNDDNFLEQEATQKGQEALRLRSTNGIPLQQVSANNTHGGNDMIPIQRVKYNELSDSQKEMIDEKAKQEYIKEAEKFEQKIGMTAATDSRSHHAADELLERTVILAESIYFNKKKTENETMEKYYQTVFGIENRPDITGSIGSDPEMIQEVFKAGSFREKMSLYYVAMAEKQTLNTMLSDYMKLLNQDIEKYGSSQEPEDKSYVEMLKNNSNPYTTKRQKMEQLRRAVDWVLLEIGLERRAIESAMNPEERTMLTSEEQQLRREQDENLAAQILHTVNTGLVTGDETTNEQKQPEIQKLVEIAMRKHLQDGDRVTRIKAIEQQKEKLLEEVAVHNDNYMNGYGWMKELANRVFADNERSLKKKILTEASANDIEPADLVMGIKKSMVDLAFKNKDKKIKQSDDVLTEMLRTALHATINNLNSVTNSITQENKNIENGNPTDHTADHTAEKRFMMNYVYKPTLFGTKLTLEESRKGSDRTMAPPMEQTSDQTPAMLENTPLKLTYRELGQAFFDNQLTFREEMEKFKSEHGGEWNEEQFRQKIFEEHKDKKLPWKPGIKYWRLEQKSALVQASELLGVKVGAALSGTTDRVMRGAKYLHFDQKGLEEVLLACLGWMLPAHDHTYFEIMKAAEPYLHLSPAKQPFPEMIIDMDYAYGRGYNKILKLLPDIKQDQMPDYYLSMTYKDELAKTMRAPEKADDTLRIESDQEGKIVFIGTRTKYQVRNLQEEKVRYEWYWLRHESGEARGNSGGSELAFENAWMYKGIYKIYCLVYPLEGQHKDMPVASLRFDQAVFDPEKQDKKEGDSSKTPRGQMEEASGISVRARFTGWNESCQDLVVASEFIENNGTIICNLTVPESLSEEGTKVFTGSARQMQKLEETGELADLYNSVYRKEKDIQLMKAEAMLEAAKKWGEGQQYETTGSINVDIFNLSNQVVLKEHYFYVDREGEALKDRVDVPAYRVQGGDYKGGVKSSVRLVNTKTGELDVSGDAMVWINFADKARMVWWLNNRTDRSYSVFFKVQSDYLKQVVTHAVPEAEANQQNESGVFMNKGKPIISQDKATHQYAIVKGSEKYPNLAGLKKHALNYMIKLFQWKTFSIQSAGDNEITPGGQGILAQPFNESLRRAKELELKIRFLTEQGASQEQLREFRVQQEQFQKEGQQAWEQDYNTNLRKPGEGELSSTDRRLASELGEEGVYAKRLMYAVNLVKNIQSDLNKIIGPMIPNINKVQLSQPGTMSKREWLEVRKVLLPEYRKIRTLVHDAFDKHYTDLPKAFKQKAFTLGINRAIRDKLQTSKLYGALNKEEQLKLLEKVKFTDNKNTDFEVFKE</sequence>
<feature type="coiled-coil region" evidence="1">
    <location>
        <begin position="1298"/>
        <end position="1325"/>
    </location>
</feature>
<protein>
    <recommendedName>
        <fullName evidence="3">eCIS core domain-containing protein</fullName>
    </recommendedName>
</protein>
<comment type="caution">
    <text evidence="4">The sequence shown here is derived from an EMBL/GenBank/DDBJ whole genome shotgun (WGS) entry which is preliminary data.</text>
</comment>
<evidence type="ECO:0000256" key="2">
    <source>
        <dbReference type="SAM" id="MobiDB-lite"/>
    </source>
</evidence>
<accession>A0A917H7D2</accession>
<feature type="region of interest" description="Disordered" evidence="2">
    <location>
        <begin position="653"/>
        <end position="672"/>
    </location>
</feature>
<feature type="region of interest" description="Disordered" evidence="2">
    <location>
        <begin position="65"/>
        <end position="103"/>
    </location>
</feature>
<evidence type="ECO:0000259" key="3">
    <source>
        <dbReference type="Pfam" id="PF13699"/>
    </source>
</evidence>
<feature type="compositionally biased region" description="Basic and acidic residues" evidence="2">
    <location>
        <begin position="974"/>
        <end position="987"/>
    </location>
</feature>
<evidence type="ECO:0000256" key="1">
    <source>
        <dbReference type="SAM" id="Coils"/>
    </source>
</evidence>
<keyword evidence="5" id="KW-1185">Reference proteome</keyword>
<keyword evidence="1" id="KW-0175">Coiled coil</keyword>
<organism evidence="4 5">
    <name type="scientific">Paenibacillus radicis</name>
    <name type="common">ex Gao et al. 2016</name>
    <dbReference type="NCBI Taxonomy" id="1737354"/>
    <lineage>
        <taxon>Bacteria</taxon>
        <taxon>Bacillati</taxon>
        <taxon>Bacillota</taxon>
        <taxon>Bacilli</taxon>
        <taxon>Bacillales</taxon>
        <taxon>Paenibacillaceae</taxon>
        <taxon>Paenibacillus</taxon>
    </lineage>
</organism>
<evidence type="ECO:0000313" key="5">
    <source>
        <dbReference type="Proteomes" id="UP000600247"/>
    </source>
</evidence>
<feature type="domain" description="eCIS core" evidence="3">
    <location>
        <begin position="103"/>
        <end position="168"/>
    </location>
</feature>
<dbReference type="EMBL" id="BMHY01000004">
    <property type="protein sequence ID" value="GGG68919.1"/>
    <property type="molecule type" value="Genomic_DNA"/>
</dbReference>
<name>A0A917H7D2_9BACL</name>
<gene>
    <name evidence="4" type="ORF">GCM10010918_24960</name>
</gene>
<dbReference type="Pfam" id="PF13699">
    <property type="entry name" value="eCIS_core"/>
    <property type="match status" value="1"/>
</dbReference>
<evidence type="ECO:0000313" key="4">
    <source>
        <dbReference type="EMBL" id="GGG68919.1"/>
    </source>
</evidence>
<feature type="region of interest" description="Disordered" evidence="2">
    <location>
        <begin position="974"/>
        <end position="997"/>
    </location>
</feature>
<dbReference type="Proteomes" id="UP000600247">
    <property type="component" value="Unassembled WGS sequence"/>
</dbReference>
<dbReference type="RefSeq" id="WP_229692149.1">
    <property type="nucleotide sequence ID" value="NZ_BMHY01000004.1"/>
</dbReference>
<reference evidence="4 5" key="1">
    <citation type="journal article" date="2014" name="Int. J. Syst. Evol. Microbiol.">
        <title>Complete genome sequence of Corynebacterium casei LMG S-19264T (=DSM 44701T), isolated from a smear-ripened cheese.</title>
        <authorList>
            <consortium name="US DOE Joint Genome Institute (JGI-PGF)"/>
            <person name="Walter F."/>
            <person name="Albersmeier A."/>
            <person name="Kalinowski J."/>
            <person name="Ruckert C."/>
        </authorList>
    </citation>
    <scope>NUCLEOTIDE SEQUENCE [LARGE SCALE GENOMIC DNA]</scope>
    <source>
        <strain evidence="4 5">CGMCC 1.15286</strain>
    </source>
</reference>
<dbReference type="InterPro" id="IPR025295">
    <property type="entry name" value="eCIS_core_dom"/>
</dbReference>
<feature type="region of interest" description="Disordered" evidence="2">
    <location>
        <begin position="1"/>
        <end position="31"/>
    </location>
</feature>